<reference evidence="1" key="1">
    <citation type="submission" date="2020-02" db="EMBL/GenBank/DDBJ databases">
        <authorList>
            <person name="Meier V. D."/>
        </authorList>
    </citation>
    <scope>NUCLEOTIDE SEQUENCE</scope>
    <source>
        <strain evidence="1">AVDCRST_MAG56</strain>
    </source>
</reference>
<accession>A0A6J4KSG7</accession>
<evidence type="ECO:0000313" key="1">
    <source>
        <dbReference type="EMBL" id="CAA9314132.1"/>
    </source>
</evidence>
<organism evidence="1">
    <name type="scientific">uncultured Cytophagales bacterium</name>
    <dbReference type="NCBI Taxonomy" id="158755"/>
    <lineage>
        <taxon>Bacteria</taxon>
        <taxon>Pseudomonadati</taxon>
        <taxon>Bacteroidota</taxon>
        <taxon>Sphingobacteriia</taxon>
        <taxon>Sphingobacteriales</taxon>
        <taxon>environmental samples</taxon>
    </lineage>
</organism>
<dbReference type="AlphaFoldDB" id="A0A6J4KSG7"/>
<proteinExistence type="predicted"/>
<protein>
    <submittedName>
        <fullName evidence="1">Uncharacterized protein</fullName>
    </submittedName>
</protein>
<name>A0A6J4KSG7_9SPHI</name>
<sequence length="469" mass="52630">MNDTSLLLKTCLQRMEEKLQWGNSRDWVNADFIHLSEKITAASRISISPHTLKRLFGKIKYKEDHTPQLETRNALAIFLGYKDWEDFARHGAGPASVEAGDRHAAHLEAAAGRTAVHVPAAPADTSLPERRPPAPVREASGGVALPPPVLTGRRLGRAALLLGLLGVLTGVSFFTQLWPHAPVAPKASLRGKHLKGFPPLTAIFDYDVSARASDSVSIYFEGYNTRRLLPRDRRTITQWYEFPGYYQVQLLARGQVLASRAVHALSRGWEGIAAAEDFSRLYHLPAAPAIKDGHLYVSPAEVLASRVDTNQRYWVMFRNVRDFKASGDDFVFEARVMNDSRRSPTSCNDVVLNLTGAHHAIRIHFLKPGCSRWTYLQAGEVALNGEFNDLSVFGQDLSRWRTLRLEVKDRAVRIFFDGKFLYRLPYTQPVGPLKSISCDFMGCGRVDYVHLYDGRQERVYADAFDDPVQ</sequence>
<dbReference type="EMBL" id="CADCTQ010000535">
    <property type="protein sequence ID" value="CAA9314132.1"/>
    <property type="molecule type" value="Genomic_DNA"/>
</dbReference>
<gene>
    <name evidence="1" type="ORF">AVDCRST_MAG56-6516</name>
</gene>